<reference evidence="3" key="1">
    <citation type="submission" date="2020-08" db="EMBL/GenBank/DDBJ databases">
        <title>Multicomponent nature underlies the extraordinary mechanical properties of spider dragline silk.</title>
        <authorList>
            <person name="Kono N."/>
            <person name="Nakamura H."/>
            <person name="Mori M."/>
            <person name="Yoshida Y."/>
            <person name="Ohtoshi R."/>
            <person name="Malay A.D."/>
            <person name="Moran D.A.P."/>
            <person name="Tomita M."/>
            <person name="Numata K."/>
            <person name="Arakawa K."/>
        </authorList>
    </citation>
    <scope>NUCLEOTIDE SEQUENCE</scope>
</reference>
<dbReference type="AlphaFoldDB" id="A0A8X6XXR4"/>
<organism evidence="3 4">
    <name type="scientific">Trichonephila inaurata madagascariensis</name>
    <dbReference type="NCBI Taxonomy" id="2747483"/>
    <lineage>
        <taxon>Eukaryota</taxon>
        <taxon>Metazoa</taxon>
        <taxon>Ecdysozoa</taxon>
        <taxon>Arthropoda</taxon>
        <taxon>Chelicerata</taxon>
        <taxon>Arachnida</taxon>
        <taxon>Araneae</taxon>
        <taxon>Araneomorphae</taxon>
        <taxon>Entelegynae</taxon>
        <taxon>Araneoidea</taxon>
        <taxon>Nephilidae</taxon>
        <taxon>Trichonephila</taxon>
        <taxon>Trichonephila inaurata</taxon>
    </lineage>
</organism>
<dbReference type="GO" id="GO:0003676">
    <property type="term" value="F:nucleic acid binding"/>
    <property type="evidence" value="ECO:0007669"/>
    <property type="project" value="InterPro"/>
</dbReference>
<evidence type="ECO:0000256" key="1">
    <source>
        <dbReference type="SAM" id="Coils"/>
    </source>
</evidence>
<dbReference type="EMBL" id="BMAV01013953">
    <property type="protein sequence ID" value="GFY61943.1"/>
    <property type="molecule type" value="Genomic_DNA"/>
</dbReference>
<dbReference type="PANTHER" id="PTHR47331">
    <property type="entry name" value="PHD-TYPE DOMAIN-CONTAINING PROTEIN"/>
    <property type="match status" value="1"/>
</dbReference>
<keyword evidence="1" id="KW-0175">Coiled coil</keyword>
<dbReference type="PANTHER" id="PTHR47331:SF5">
    <property type="entry name" value="RIBONUCLEASE H"/>
    <property type="match status" value="1"/>
</dbReference>
<evidence type="ECO:0000256" key="2">
    <source>
        <dbReference type="SAM" id="MobiDB-lite"/>
    </source>
</evidence>
<feature type="coiled-coil region" evidence="1">
    <location>
        <begin position="254"/>
        <end position="281"/>
    </location>
</feature>
<feature type="region of interest" description="Disordered" evidence="2">
    <location>
        <begin position="605"/>
        <end position="636"/>
    </location>
</feature>
<keyword evidence="4" id="KW-1185">Reference proteome</keyword>
<dbReference type="OrthoDB" id="6020750at2759"/>
<accession>A0A8X6XXR4</accession>
<evidence type="ECO:0000313" key="4">
    <source>
        <dbReference type="Proteomes" id="UP000886998"/>
    </source>
</evidence>
<dbReference type="InterPro" id="IPR036397">
    <property type="entry name" value="RNaseH_sf"/>
</dbReference>
<comment type="caution">
    <text evidence="3">The sequence shown here is derived from an EMBL/GenBank/DDBJ whole genome shotgun (WGS) entry which is preliminary data.</text>
</comment>
<proteinExistence type="predicted"/>
<protein>
    <submittedName>
        <fullName evidence="3">Uncharacterized protein</fullName>
    </submittedName>
</protein>
<sequence length="696" mass="80465">MLKKSNVLHGTLTSEKLSEAERFWIQVEQEKFFPEELKSLKDNKIEKESPLYNYMPYLDENGLIRLRGRLEFCNFSIDEKHPLILPKNSWLTTLIVCREYNKVMHEGTASTLAQNFIPKHGLELHRQGKDYWKNIIERSPWWGGFYELLVRFVKESLRKILGKALLSFEEMTTILTEIEAVLNLRPLSYVYEENDEPRPLTPMHFLNFGQNQPTYPITHKNGNSSDECPTGIKMYKGKWARRTRVRNSSKLAVQNAARKTLQEALEEVITTQEENVDLETLNLSSISITALRELHTELTKNERSCKETTWKPRYLSLDGVNKMDFSKPQKKRKIETETDSEKEGEETDEDIYDIEDEKEFDHSEAGWLQEVLFAKMGEAANMLNMPAYTKCSKYSSREKIELLIYEEYLKQKMKCSINHEEKDLNLVHRGVNYNVSVADIVNHFIQPPVSEDNPMILSPNWTTLTGMDMLQSSDRSLRNTAKFVDHNKAYIGYLTGHTKNPPKCIKCCNAENTKTCKETFDVVVNAMKSSLIVTDEEMKQAAMVETRQSAVQVEDCCCDALANSANAVQLLTHRFISLFLWPYLLGTLNLTKKLEELVVTKRNPPKYKKIKNQSKGPPNNKGRKKSNIKNNIKEPVVKNNIKKPVENHFPPSTSTQSLRRSRRSCVLQRRSFTFCDTSSEDEIADDSDEDFIIHKI</sequence>
<feature type="region of interest" description="Disordered" evidence="2">
    <location>
        <begin position="326"/>
        <end position="349"/>
    </location>
</feature>
<dbReference type="Proteomes" id="UP000886998">
    <property type="component" value="Unassembled WGS sequence"/>
</dbReference>
<evidence type="ECO:0000313" key="3">
    <source>
        <dbReference type="EMBL" id="GFY61943.1"/>
    </source>
</evidence>
<gene>
    <name evidence="3" type="primary">AVEN_118630_1</name>
    <name evidence="3" type="ORF">TNIN_271721</name>
</gene>
<name>A0A8X6XXR4_9ARAC</name>
<dbReference type="Gene3D" id="3.30.420.10">
    <property type="entry name" value="Ribonuclease H-like superfamily/Ribonuclease H"/>
    <property type="match status" value="1"/>
</dbReference>